<dbReference type="InterPro" id="IPR047976">
    <property type="entry name" value="Anti_VapB2-like"/>
</dbReference>
<keyword evidence="1" id="KW-0238">DNA-binding</keyword>
<comment type="caution">
    <text evidence="1">The sequence shown here is derived from an EMBL/GenBank/DDBJ whole genome shotgun (WGS) entry which is preliminary data.</text>
</comment>
<keyword evidence="2" id="KW-1185">Reference proteome</keyword>
<organism evidence="1 2">
    <name type="scientific">Halioxenophilus aromaticivorans</name>
    <dbReference type="NCBI Taxonomy" id="1306992"/>
    <lineage>
        <taxon>Bacteria</taxon>
        <taxon>Pseudomonadati</taxon>
        <taxon>Pseudomonadota</taxon>
        <taxon>Gammaproteobacteria</taxon>
        <taxon>Alteromonadales</taxon>
        <taxon>Alteromonadaceae</taxon>
        <taxon>Halioxenophilus</taxon>
    </lineage>
</organism>
<dbReference type="RefSeq" id="WP_345417501.1">
    <property type="nucleotide sequence ID" value="NZ_AP031496.1"/>
</dbReference>
<dbReference type="Gene3D" id="2.10.260.10">
    <property type="match status" value="1"/>
</dbReference>
<dbReference type="AlphaFoldDB" id="A0AAV3TZ17"/>
<dbReference type="Proteomes" id="UP001409585">
    <property type="component" value="Unassembled WGS sequence"/>
</dbReference>
<proteinExistence type="predicted"/>
<dbReference type="EMBL" id="BAABLX010000007">
    <property type="protein sequence ID" value="GAA4933898.1"/>
    <property type="molecule type" value="Genomic_DNA"/>
</dbReference>
<dbReference type="SUPFAM" id="SSF89447">
    <property type="entry name" value="AbrB/MazE/MraZ-like"/>
    <property type="match status" value="1"/>
</dbReference>
<gene>
    <name evidence="1" type="ORF">GCM10025791_08310</name>
</gene>
<dbReference type="NCBIfam" id="NF040493">
    <property type="entry name" value="TA_anti_VapB"/>
    <property type="match status" value="1"/>
</dbReference>
<dbReference type="InterPro" id="IPR037914">
    <property type="entry name" value="SpoVT-AbrB_sf"/>
</dbReference>
<protein>
    <submittedName>
        <fullName evidence="1">AbrB/MazE/SpoVT family DNA-binding domain-containing protein</fullName>
    </submittedName>
</protein>
<dbReference type="GO" id="GO:0003677">
    <property type="term" value="F:DNA binding"/>
    <property type="evidence" value="ECO:0007669"/>
    <property type="project" value="UniProtKB-KW"/>
</dbReference>
<evidence type="ECO:0000313" key="2">
    <source>
        <dbReference type="Proteomes" id="UP001409585"/>
    </source>
</evidence>
<reference evidence="2" key="1">
    <citation type="journal article" date="2019" name="Int. J. Syst. Evol. Microbiol.">
        <title>The Global Catalogue of Microorganisms (GCM) 10K type strain sequencing project: providing services to taxonomists for standard genome sequencing and annotation.</title>
        <authorList>
            <consortium name="The Broad Institute Genomics Platform"/>
            <consortium name="The Broad Institute Genome Sequencing Center for Infectious Disease"/>
            <person name="Wu L."/>
            <person name="Ma J."/>
        </authorList>
    </citation>
    <scope>NUCLEOTIDE SEQUENCE [LARGE SCALE GENOMIC DNA]</scope>
    <source>
        <strain evidence="2">JCM 19134</strain>
    </source>
</reference>
<name>A0AAV3TZ17_9ALTE</name>
<accession>A0AAV3TZ17</accession>
<evidence type="ECO:0000313" key="1">
    <source>
        <dbReference type="EMBL" id="GAA4933898.1"/>
    </source>
</evidence>
<sequence>MHKTAKLFLNGRSQAVRLPAEFRFDCDEVYIAKDPVTGNVILSRKPSSWQGFFEAADASQIPDDFLADRDSSPPQARDLF</sequence>